<dbReference type="InterPro" id="IPR039421">
    <property type="entry name" value="Type_1_exporter"/>
</dbReference>
<dbReference type="GO" id="GO:0005524">
    <property type="term" value="F:ATP binding"/>
    <property type="evidence" value="ECO:0007669"/>
    <property type="project" value="InterPro"/>
</dbReference>
<dbReference type="GO" id="GO:0016887">
    <property type="term" value="F:ATP hydrolysis activity"/>
    <property type="evidence" value="ECO:0007669"/>
    <property type="project" value="InterPro"/>
</dbReference>
<evidence type="ECO:0000259" key="1">
    <source>
        <dbReference type="Pfam" id="PF00005"/>
    </source>
</evidence>
<dbReference type="Gene3D" id="3.40.50.300">
    <property type="entry name" value="P-loop containing nucleotide triphosphate hydrolases"/>
    <property type="match status" value="1"/>
</dbReference>
<dbReference type="PANTHER" id="PTHR43394:SF1">
    <property type="entry name" value="ATP-BINDING CASSETTE SUB-FAMILY B MEMBER 10, MITOCHONDRIAL"/>
    <property type="match status" value="1"/>
</dbReference>
<proteinExistence type="predicted"/>
<feature type="non-terminal residue" evidence="2">
    <location>
        <position position="1"/>
    </location>
</feature>
<dbReference type="Pfam" id="PF00005">
    <property type="entry name" value="ABC_tran"/>
    <property type="match status" value="1"/>
</dbReference>
<dbReference type="InterPro" id="IPR003439">
    <property type="entry name" value="ABC_transporter-like_ATP-bd"/>
</dbReference>
<evidence type="ECO:0000313" key="2">
    <source>
        <dbReference type="EMBL" id="GAG36460.1"/>
    </source>
</evidence>
<dbReference type="EMBL" id="BARS01043141">
    <property type="protein sequence ID" value="GAG36460.1"/>
    <property type="molecule type" value="Genomic_DNA"/>
</dbReference>
<dbReference type="GO" id="GO:0015421">
    <property type="term" value="F:ABC-type oligopeptide transporter activity"/>
    <property type="evidence" value="ECO:0007669"/>
    <property type="project" value="TreeGrafter"/>
</dbReference>
<dbReference type="SUPFAM" id="SSF52540">
    <property type="entry name" value="P-loop containing nucleoside triphosphate hydrolases"/>
    <property type="match status" value="1"/>
</dbReference>
<feature type="domain" description="ABC transporter" evidence="1">
    <location>
        <begin position="36"/>
        <end position="84"/>
    </location>
</feature>
<name>X0X0G9_9ZZZZ</name>
<gene>
    <name evidence="2" type="ORF">S01H1_65362</name>
</gene>
<organism evidence="2">
    <name type="scientific">marine sediment metagenome</name>
    <dbReference type="NCBI Taxonomy" id="412755"/>
    <lineage>
        <taxon>unclassified sequences</taxon>
        <taxon>metagenomes</taxon>
        <taxon>ecological metagenomes</taxon>
    </lineage>
</organism>
<accession>X0X0G9</accession>
<dbReference type="InterPro" id="IPR027417">
    <property type="entry name" value="P-loop_NTPase"/>
</dbReference>
<dbReference type="PANTHER" id="PTHR43394">
    <property type="entry name" value="ATP-DEPENDENT PERMEASE MDL1, MITOCHONDRIAL"/>
    <property type="match status" value="1"/>
</dbReference>
<comment type="caution">
    <text evidence="2">The sequence shown here is derived from an EMBL/GenBank/DDBJ whole genome shotgun (WGS) entry which is preliminary data.</text>
</comment>
<dbReference type="AlphaFoldDB" id="X0X0G9"/>
<protein>
    <recommendedName>
        <fullName evidence="1">ABC transporter domain-containing protein</fullName>
    </recommendedName>
</protein>
<reference evidence="2" key="1">
    <citation type="journal article" date="2014" name="Front. Microbiol.">
        <title>High frequency of phylogenetically diverse reductive dehalogenase-homologous genes in deep subseafloor sedimentary metagenomes.</title>
        <authorList>
            <person name="Kawai M."/>
            <person name="Futagami T."/>
            <person name="Toyoda A."/>
            <person name="Takaki Y."/>
            <person name="Nishi S."/>
            <person name="Hori S."/>
            <person name="Arai W."/>
            <person name="Tsubouchi T."/>
            <person name="Morono Y."/>
            <person name="Uchiyama I."/>
            <person name="Ito T."/>
            <person name="Fujiyama A."/>
            <person name="Inagaki F."/>
            <person name="Takami H."/>
        </authorList>
    </citation>
    <scope>NUCLEOTIDE SEQUENCE</scope>
    <source>
        <strain evidence="2">Expedition CK06-06</strain>
    </source>
</reference>
<sequence>TPFLWADTVENNIKYGGENASKEDVMHALEISGGSKWVKNLPEGLKTNVRERGSLLSMGQRQLVVFARVLLENPSILILDEATASVDPFTETQIQDALEKTIKGRTSIIIAHRLWTVRRVDRIIVIDHGKIVEEGNHNELMKRGGTYANLYNTYFRHQSLEYVEEMGKIKS</sequence>